<protein>
    <recommendedName>
        <fullName evidence="4">serine--tRNA ligase</fullName>
        <ecNumber evidence="4">6.1.1.11</ecNumber>
    </recommendedName>
    <alternativeName>
        <fullName evidence="11">Seryl-tRNA synthetase</fullName>
    </alternativeName>
    <alternativeName>
        <fullName evidence="12">Seryl-tRNA(Ser/Sec) synthetase</fullName>
    </alternativeName>
</protein>
<evidence type="ECO:0000313" key="17">
    <source>
        <dbReference type="Proteomes" id="UP001217741"/>
    </source>
</evidence>
<dbReference type="Pfam" id="PF00587">
    <property type="entry name" value="tRNA-synt_2b"/>
    <property type="match status" value="1"/>
</dbReference>
<evidence type="ECO:0000256" key="5">
    <source>
        <dbReference type="ARBA" id="ARBA00022490"/>
    </source>
</evidence>
<dbReference type="Proteomes" id="UP001217741">
    <property type="component" value="Unassembled WGS sequence"/>
</dbReference>
<sequence length="329" mass="36225">MNGPRSLNNEQSGQVEVCRWGSLRQFDFEIRDHVALGEACDGLNFLAAAKLSGPRFVNLSGPIARLSRALGQFVLNVQTEEHGYEEIHTPCLFKHQVWADAGQLARFEDDIFEASLKNGVDLFLTPSAELSLINMVACLALEGNQLPVKMVMLTPCFRSEAGGAGADTFVTVKQRQYDEVGLIQVVTQSDLGAVHKAVTSHVEYVMRLLGIPYRVMARRVNDLGIDAVHSYDLEVWIPSRGSYRAISCCLPNDFQPRRIQPRLVGPSHCQDTLAYAVSCSLAVNLLLFAVLENYQQADGSIRVPEVLRSYMSGDLTIKSCLIAHGLGTT</sequence>
<dbReference type="InterPro" id="IPR045864">
    <property type="entry name" value="aa-tRNA-synth_II/BPL/LPL"/>
</dbReference>
<comment type="subcellular location">
    <subcellularLocation>
        <location evidence="1">Cytoplasm</location>
    </subcellularLocation>
</comment>
<evidence type="ECO:0000256" key="14">
    <source>
        <dbReference type="ARBA" id="ARBA00048823"/>
    </source>
</evidence>
<organism evidence="16 17">
    <name type="scientific">Pseudomonas putida</name>
    <name type="common">Arthrobacter siderocapsulatus</name>
    <dbReference type="NCBI Taxonomy" id="303"/>
    <lineage>
        <taxon>Bacteria</taxon>
        <taxon>Pseudomonadati</taxon>
        <taxon>Pseudomonadota</taxon>
        <taxon>Gammaproteobacteria</taxon>
        <taxon>Pseudomonadales</taxon>
        <taxon>Pseudomonadaceae</taxon>
        <taxon>Pseudomonas</taxon>
    </lineage>
</organism>
<name>A0AAW6PPL1_PSEPU</name>
<comment type="caution">
    <text evidence="16">The sequence shown here is derived from an EMBL/GenBank/DDBJ whole genome shotgun (WGS) entry which is preliminary data.</text>
</comment>
<evidence type="ECO:0000256" key="6">
    <source>
        <dbReference type="ARBA" id="ARBA00022598"/>
    </source>
</evidence>
<evidence type="ECO:0000256" key="9">
    <source>
        <dbReference type="ARBA" id="ARBA00022917"/>
    </source>
</evidence>
<evidence type="ECO:0000256" key="3">
    <source>
        <dbReference type="ARBA" id="ARBA00010728"/>
    </source>
</evidence>
<evidence type="ECO:0000256" key="11">
    <source>
        <dbReference type="ARBA" id="ARBA00031113"/>
    </source>
</evidence>
<feature type="domain" description="Aminoacyl-transfer RNA synthetases class-II family profile" evidence="15">
    <location>
        <begin position="80"/>
        <end position="304"/>
    </location>
</feature>
<keyword evidence="10" id="KW-0030">Aminoacyl-tRNA synthetase</keyword>
<evidence type="ECO:0000256" key="1">
    <source>
        <dbReference type="ARBA" id="ARBA00004496"/>
    </source>
</evidence>
<keyword evidence="7" id="KW-0547">Nucleotide-binding</keyword>
<dbReference type="GO" id="GO:0005524">
    <property type="term" value="F:ATP binding"/>
    <property type="evidence" value="ECO:0007669"/>
    <property type="project" value="UniProtKB-KW"/>
</dbReference>
<dbReference type="PRINTS" id="PR00981">
    <property type="entry name" value="TRNASYNTHSER"/>
</dbReference>
<dbReference type="InterPro" id="IPR002317">
    <property type="entry name" value="Ser-tRNA-ligase_type_1"/>
</dbReference>
<dbReference type="InterPro" id="IPR006195">
    <property type="entry name" value="aa-tRNA-synth_II"/>
</dbReference>
<dbReference type="RefSeq" id="WP_236197595.1">
    <property type="nucleotide sequence ID" value="NZ_BQII01000002.1"/>
</dbReference>
<dbReference type="PROSITE" id="PS50862">
    <property type="entry name" value="AA_TRNA_LIGASE_II"/>
    <property type="match status" value="1"/>
</dbReference>
<evidence type="ECO:0000313" key="16">
    <source>
        <dbReference type="EMBL" id="MDF3871430.1"/>
    </source>
</evidence>
<comment type="similarity">
    <text evidence="3">Belongs to the class-II aminoacyl-tRNA synthetase family. Type-1 seryl-tRNA synthetase subfamily.</text>
</comment>
<keyword evidence="8" id="KW-0067">ATP-binding</keyword>
<evidence type="ECO:0000256" key="7">
    <source>
        <dbReference type="ARBA" id="ARBA00022741"/>
    </source>
</evidence>
<evidence type="ECO:0000256" key="12">
    <source>
        <dbReference type="ARBA" id="ARBA00033352"/>
    </source>
</evidence>
<dbReference type="GO" id="GO:0006434">
    <property type="term" value="P:seryl-tRNA aminoacylation"/>
    <property type="evidence" value="ECO:0007669"/>
    <property type="project" value="InterPro"/>
</dbReference>
<accession>A0AAW6PPL1</accession>
<dbReference type="GO" id="GO:0005737">
    <property type="term" value="C:cytoplasm"/>
    <property type="evidence" value="ECO:0007669"/>
    <property type="project" value="UniProtKB-SubCell"/>
</dbReference>
<dbReference type="PANTHER" id="PTHR43697:SF1">
    <property type="entry name" value="SERINE--TRNA LIGASE"/>
    <property type="match status" value="1"/>
</dbReference>
<comment type="catalytic activity">
    <reaction evidence="14">
        <text>tRNA(Ser) + L-serine + ATP = L-seryl-tRNA(Ser) + AMP + diphosphate + H(+)</text>
        <dbReference type="Rhea" id="RHEA:12292"/>
        <dbReference type="Rhea" id="RHEA-COMP:9669"/>
        <dbReference type="Rhea" id="RHEA-COMP:9703"/>
        <dbReference type="ChEBI" id="CHEBI:15378"/>
        <dbReference type="ChEBI" id="CHEBI:30616"/>
        <dbReference type="ChEBI" id="CHEBI:33019"/>
        <dbReference type="ChEBI" id="CHEBI:33384"/>
        <dbReference type="ChEBI" id="CHEBI:78442"/>
        <dbReference type="ChEBI" id="CHEBI:78533"/>
        <dbReference type="ChEBI" id="CHEBI:456215"/>
        <dbReference type="EC" id="6.1.1.11"/>
    </reaction>
</comment>
<reference evidence="16" key="1">
    <citation type="submission" date="2023-03" db="EMBL/GenBank/DDBJ databases">
        <title>Draft assemblies of triclosan tolerant bacteria isolated from returned activated sludge.</title>
        <authorList>
            <person name="Van Hamelsveld S."/>
        </authorList>
    </citation>
    <scope>NUCLEOTIDE SEQUENCE</scope>
    <source>
        <strain evidence="16">GW210012_S60</strain>
    </source>
</reference>
<dbReference type="EC" id="6.1.1.11" evidence="4"/>
<dbReference type="EMBL" id="JARJLO010000198">
    <property type="protein sequence ID" value="MDF3871430.1"/>
    <property type="molecule type" value="Genomic_DNA"/>
</dbReference>
<gene>
    <name evidence="16" type="ORF">P3W50_13230</name>
</gene>
<dbReference type="Gene3D" id="3.30.930.10">
    <property type="entry name" value="Bira Bifunctional Protein, Domain 2"/>
    <property type="match status" value="1"/>
</dbReference>
<keyword evidence="9" id="KW-0648">Protein biosynthesis</keyword>
<keyword evidence="5" id="KW-0963">Cytoplasm</keyword>
<evidence type="ECO:0000259" key="15">
    <source>
        <dbReference type="PROSITE" id="PS50862"/>
    </source>
</evidence>
<comment type="catalytic activity">
    <reaction evidence="13">
        <text>tRNA(Sec) + L-serine + ATP = L-seryl-tRNA(Sec) + AMP + diphosphate + H(+)</text>
        <dbReference type="Rhea" id="RHEA:42580"/>
        <dbReference type="Rhea" id="RHEA-COMP:9742"/>
        <dbReference type="Rhea" id="RHEA-COMP:10128"/>
        <dbReference type="ChEBI" id="CHEBI:15378"/>
        <dbReference type="ChEBI" id="CHEBI:30616"/>
        <dbReference type="ChEBI" id="CHEBI:33019"/>
        <dbReference type="ChEBI" id="CHEBI:33384"/>
        <dbReference type="ChEBI" id="CHEBI:78442"/>
        <dbReference type="ChEBI" id="CHEBI:78533"/>
        <dbReference type="ChEBI" id="CHEBI:456215"/>
        <dbReference type="EC" id="6.1.1.11"/>
    </reaction>
</comment>
<dbReference type="GO" id="GO:0004828">
    <property type="term" value="F:serine-tRNA ligase activity"/>
    <property type="evidence" value="ECO:0007669"/>
    <property type="project" value="UniProtKB-EC"/>
</dbReference>
<evidence type="ECO:0000256" key="13">
    <source>
        <dbReference type="ARBA" id="ARBA00047929"/>
    </source>
</evidence>
<evidence type="ECO:0000256" key="4">
    <source>
        <dbReference type="ARBA" id="ARBA00012840"/>
    </source>
</evidence>
<proteinExistence type="inferred from homology"/>
<dbReference type="PANTHER" id="PTHR43697">
    <property type="entry name" value="SERYL-TRNA SYNTHETASE"/>
    <property type="match status" value="1"/>
</dbReference>
<keyword evidence="6 16" id="KW-0436">Ligase</keyword>
<dbReference type="InterPro" id="IPR002314">
    <property type="entry name" value="aa-tRNA-synt_IIb"/>
</dbReference>
<evidence type="ECO:0000256" key="2">
    <source>
        <dbReference type="ARBA" id="ARBA00005045"/>
    </source>
</evidence>
<dbReference type="AlphaFoldDB" id="A0AAW6PPL1"/>
<dbReference type="SUPFAM" id="SSF55681">
    <property type="entry name" value="Class II aaRS and biotin synthetases"/>
    <property type="match status" value="1"/>
</dbReference>
<comment type="pathway">
    <text evidence="2">Aminoacyl-tRNA biosynthesis; selenocysteinyl-tRNA(Sec) biosynthesis; L-seryl-tRNA(Sec) from L-serine and tRNA(Sec): step 1/1.</text>
</comment>
<evidence type="ECO:0000256" key="10">
    <source>
        <dbReference type="ARBA" id="ARBA00023146"/>
    </source>
</evidence>
<evidence type="ECO:0000256" key="8">
    <source>
        <dbReference type="ARBA" id="ARBA00022840"/>
    </source>
</evidence>